<dbReference type="InterPro" id="IPR036179">
    <property type="entry name" value="Ig-like_dom_sf"/>
</dbReference>
<reference evidence="1" key="1">
    <citation type="submission" date="2020-10" db="EMBL/GenBank/DDBJ databases">
        <title>Catharus ustulatus (Swainson's thrush) genome, bCatUst1, primary haplotype v2.</title>
        <authorList>
            <person name="Delmore K."/>
            <person name="Vafadar M."/>
            <person name="Formenti G."/>
            <person name="Chow W."/>
            <person name="Pelan S."/>
            <person name="Howe K."/>
            <person name="Rhie A."/>
            <person name="Mountcastle J."/>
            <person name="Haase B."/>
            <person name="Fedrigo O."/>
            <person name="Jarvis E.D."/>
        </authorList>
    </citation>
    <scope>NUCLEOTIDE SEQUENCE [LARGE SCALE GENOMIC DNA]</scope>
</reference>
<protein>
    <submittedName>
        <fullName evidence="1">Uncharacterized protein</fullName>
    </submittedName>
</protein>
<organism evidence="1 2">
    <name type="scientific">Catharus ustulatus</name>
    <name type="common">Russet-backed thrush</name>
    <name type="synonym">Hylocichla ustulatus</name>
    <dbReference type="NCBI Taxonomy" id="91951"/>
    <lineage>
        <taxon>Eukaryota</taxon>
        <taxon>Metazoa</taxon>
        <taxon>Chordata</taxon>
        <taxon>Craniata</taxon>
        <taxon>Vertebrata</taxon>
        <taxon>Euteleostomi</taxon>
        <taxon>Archelosauria</taxon>
        <taxon>Archosauria</taxon>
        <taxon>Dinosauria</taxon>
        <taxon>Saurischia</taxon>
        <taxon>Theropoda</taxon>
        <taxon>Coelurosauria</taxon>
        <taxon>Aves</taxon>
        <taxon>Neognathae</taxon>
        <taxon>Neoaves</taxon>
        <taxon>Telluraves</taxon>
        <taxon>Australaves</taxon>
        <taxon>Passeriformes</taxon>
        <taxon>Turdidae</taxon>
        <taxon>Catharus</taxon>
    </lineage>
</organism>
<dbReference type="Proteomes" id="UP000694563">
    <property type="component" value="Chromosome 9"/>
</dbReference>
<name>A0A8C3TP45_CATUS</name>
<sequence>PRQLQPPSLTPIRALLDITLIANVQSLSRSDFFLSCVVGERDVSDLQIERDNKIVMTHPKMGFQNYRNRSNQVQARGFSKTDVVGILYCLGRTPTEQAQVVYVHNSHNAHLFPVKATQSVNVAETATFSARILKRKETDVMWKRNGTYYQTTDRGEVQDDHVVLTLPNVSVNENGVYSAAFMGDSPLLSAFYRLIVRGELPWLPGDWGQPYPALWQVALWPPLLSLQPALQRNGDHPVKKTVLTV</sequence>
<keyword evidence="2" id="KW-1185">Reference proteome</keyword>
<reference evidence="1" key="3">
    <citation type="submission" date="2025-09" db="UniProtKB">
        <authorList>
            <consortium name="Ensembl"/>
        </authorList>
    </citation>
    <scope>IDENTIFICATION</scope>
</reference>
<accession>A0A8C3TP45</accession>
<proteinExistence type="predicted"/>
<dbReference type="Ensembl" id="ENSCUST00005002311.1">
    <property type="protein sequence ID" value="ENSCUSP00005002193.1"/>
    <property type="gene ID" value="ENSCUSG00005001499.1"/>
</dbReference>
<dbReference type="FunFam" id="2.60.40.10:FF:000591">
    <property type="entry name" value="tyrosine-protein kinase receptor Tie-1 isoform X1"/>
    <property type="match status" value="1"/>
</dbReference>
<dbReference type="Gene3D" id="2.60.40.10">
    <property type="entry name" value="Immunoglobulins"/>
    <property type="match status" value="1"/>
</dbReference>
<dbReference type="AlphaFoldDB" id="A0A8C3TP45"/>
<dbReference type="SUPFAM" id="SSF48726">
    <property type="entry name" value="Immunoglobulin"/>
    <property type="match status" value="1"/>
</dbReference>
<reference evidence="1" key="2">
    <citation type="submission" date="2025-08" db="UniProtKB">
        <authorList>
            <consortium name="Ensembl"/>
        </authorList>
    </citation>
    <scope>IDENTIFICATION</scope>
</reference>
<evidence type="ECO:0000313" key="1">
    <source>
        <dbReference type="Ensembl" id="ENSCUSP00005002193.1"/>
    </source>
</evidence>
<evidence type="ECO:0000313" key="2">
    <source>
        <dbReference type="Proteomes" id="UP000694563"/>
    </source>
</evidence>
<dbReference type="InterPro" id="IPR013783">
    <property type="entry name" value="Ig-like_fold"/>
</dbReference>